<dbReference type="SMART" id="SM00498">
    <property type="entry name" value="FH2"/>
    <property type="match status" value="1"/>
</dbReference>
<feature type="domain" description="FH2" evidence="5">
    <location>
        <begin position="436"/>
        <end position="865"/>
    </location>
</feature>
<feature type="region of interest" description="Disordered" evidence="3">
    <location>
        <begin position="290"/>
        <end position="312"/>
    </location>
</feature>
<keyword evidence="4" id="KW-0732">Signal</keyword>
<feature type="compositionally biased region" description="Polar residues" evidence="3">
    <location>
        <begin position="863"/>
        <end position="877"/>
    </location>
</feature>
<feature type="compositionally biased region" description="Low complexity" evidence="3">
    <location>
        <begin position="290"/>
        <end position="303"/>
    </location>
</feature>
<dbReference type="InterPro" id="IPR027643">
    <property type="entry name" value="Formin-like_plant"/>
</dbReference>
<comment type="caution">
    <text evidence="6">The sequence shown here is derived from an EMBL/GenBank/DDBJ whole genome shotgun (WGS) entry which is preliminary data.</text>
</comment>
<keyword evidence="7" id="KW-1185">Reference proteome</keyword>
<comment type="similarity">
    <text evidence="1">Belongs to the formin-like family. Class-I subfamily.</text>
</comment>
<dbReference type="Gene3D" id="1.20.58.2220">
    <property type="entry name" value="Formin, FH2 domain"/>
    <property type="match status" value="1"/>
</dbReference>
<feature type="compositionally biased region" description="Low complexity" evidence="3">
    <location>
        <begin position="171"/>
        <end position="184"/>
    </location>
</feature>
<dbReference type="Proteomes" id="UP001174677">
    <property type="component" value="Chromosome 10"/>
</dbReference>
<protein>
    <recommendedName>
        <fullName evidence="2">Formin-like protein</fullName>
    </recommendedName>
</protein>
<evidence type="ECO:0000256" key="1">
    <source>
        <dbReference type="ARBA" id="ARBA00025793"/>
    </source>
</evidence>
<dbReference type="PROSITE" id="PS51444">
    <property type="entry name" value="FH2"/>
    <property type="match status" value="1"/>
</dbReference>
<accession>A0ABQ9LQ70</accession>
<proteinExistence type="inferred from homology"/>
<dbReference type="EMBL" id="JARPOI010000010">
    <property type="protein sequence ID" value="KAJ9170116.1"/>
    <property type="molecule type" value="Genomic_DNA"/>
</dbReference>
<evidence type="ECO:0000313" key="6">
    <source>
        <dbReference type="EMBL" id="KAJ9170116.1"/>
    </source>
</evidence>
<evidence type="ECO:0000256" key="4">
    <source>
        <dbReference type="SAM" id="SignalP"/>
    </source>
</evidence>
<evidence type="ECO:0000259" key="5">
    <source>
        <dbReference type="PROSITE" id="PS51444"/>
    </source>
</evidence>
<sequence length="903" mass="99189">MELRKAGNAFVLVMILFCAFAIGSTPGMRREEMFFGNGCSEITEEIAELACIHCRKALINRNDCFEGLDYYLPQEATTNSKSTYVCKAICVLPSYLKQELLNCLRTKNIISGLSAQGDIPPHWFECFELLFCWPSVRGRFLAGDSHGQIAPSPAPYLVSDHSATFPGYSRAPSNSAPSSSSSSNQLPHPFFQKKLQHKRDMKNSHPQSPPHATRIHSPPRSHARTHRTGHGYDNTENEIFVAVVATAATTFCFVAALFCCWLCCRGRNNKIGPRNGQRDDRPLLHLNDISASSSQNSSGFRNSNFKEYGSNSRMTASFKSNLSMKDGNYGPSLVETPLSKFSAGEAFPPLKPPPGRQAPQSSAPPGPPPPGAPPPPGVPPPPGAPPPPPPGPHPPPPPPKVARAPPVPPPKANLKPSALGPHRRGNSDSSERDDDYSSSGSSKTKLKPFFWDKVMASPDHSMVWHEISSGSFQFNEEMIESLFGYNAAAKGKSDCKKNSSAPSIQYIQIIDARKAQNLSILLRALNVTAEEVLDALRDGTELPAELLQTLLKMTLTPEEELKLRLFTGDLSQLGPAERFLKILVEIPFAFKRMESLLFMSSLQEEVSTLKESFAALEVASDKLRNSRLFLKLLEAVLKTGNRMNDGTYRGGALAFKLDTLLKLSDVKGTDGKTTLLHFVVQEIIRSEGIRAARTARPSQSVCSVKSEDLDVDSNQSSEHYRNLGLKVVSGLSTELEDVKKAAAVDADALTSTVSKLTQSLNKTKAFLDSEMKTLEEDSKFYVTLTTFVDHAKSEISWLSEEQKRIMALVQSTADYFHGNAGKNEGLHLFTIVRDFLVMLDKACKDVKDDRATMPRRTSKKETPASSASLENRQQSENSRQRLFPAIAGRQIDYSSSDDESPSP</sequence>
<dbReference type="SUPFAM" id="SSF101447">
    <property type="entry name" value="Formin homology 2 domain (FH2 domain)"/>
    <property type="match status" value="1"/>
</dbReference>
<dbReference type="InterPro" id="IPR015425">
    <property type="entry name" value="FH2_Formin"/>
</dbReference>
<dbReference type="Pfam" id="PF02181">
    <property type="entry name" value="FH2"/>
    <property type="match status" value="1"/>
</dbReference>
<feature type="compositionally biased region" description="Pro residues" evidence="3">
    <location>
        <begin position="349"/>
        <end position="411"/>
    </location>
</feature>
<gene>
    <name evidence="6" type="ORF">P3X46_018247</name>
</gene>
<feature type="signal peptide" evidence="4">
    <location>
        <begin position="1"/>
        <end position="23"/>
    </location>
</feature>
<evidence type="ECO:0000256" key="3">
    <source>
        <dbReference type="SAM" id="MobiDB-lite"/>
    </source>
</evidence>
<dbReference type="InterPro" id="IPR042201">
    <property type="entry name" value="FH2_Formin_sf"/>
</dbReference>
<dbReference type="PANTHER" id="PTHR23213:SF392">
    <property type="entry name" value="FORMIN-LIKE PROTEIN 3"/>
    <property type="match status" value="1"/>
</dbReference>
<name>A0ABQ9LQ70_HEVBR</name>
<reference evidence="6 7" key="1">
    <citation type="journal article" date="2023" name="Plant Biotechnol. J.">
        <title>Chromosome-level wild Hevea brasiliensis genome provides new tools for genomic-assisted breeding and valuable loci to elevate rubber yield.</title>
        <authorList>
            <person name="Cheng H."/>
            <person name="Song X."/>
            <person name="Hu Y."/>
            <person name="Wu T."/>
            <person name="Yang Q."/>
            <person name="An Z."/>
            <person name="Feng S."/>
            <person name="Deng Z."/>
            <person name="Wu W."/>
            <person name="Zeng X."/>
            <person name="Tu M."/>
            <person name="Wang X."/>
            <person name="Huang H."/>
        </authorList>
    </citation>
    <scope>NUCLEOTIDE SEQUENCE [LARGE SCALE GENOMIC DNA]</scope>
    <source>
        <strain evidence="6">MT/VB/25A 57/8</strain>
    </source>
</reference>
<feature type="region of interest" description="Disordered" evidence="3">
    <location>
        <begin position="850"/>
        <end position="903"/>
    </location>
</feature>
<feature type="region of interest" description="Disordered" evidence="3">
    <location>
        <begin position="343"/>
        <end position="444"/>
    </location>
</feature>
<dbReference type="PANTHER" id="PTHR23213">
    <property type="entry name" value="FORMIN-RELATED"/>
    <property type="match status" value="1"/>
</dbReference>
<feature type="compositionally biased region" description="Basic residues" evidence="3">
    <location>
        <begin position="213"/>
        <end position="229"/>
    </location>
</feature>
<evidence type="ECO:0000256" key="2">
    <source>
        <dbReference type="RuleBase" id="RU361260"/>
    </source>
</evidence>
<organism evidence="6 7">
    <name type="scientific">Hevea brasiliensis</name>
    <name type="common">Para rubber tree</name>
    <name type="synonym">Siphonia brasiliensis</name>
    <dbReference type="NCBI Taxonomy" id="3981"/>
    <lineage>
        <taxon>Eukaryota</taxon>
        <taxon>Viridiplantae</taxon>
        <taxon>Streptophyta</taxon>
        <taxon>Embryophyta</taxon>
        <taxon>Tracheophyta</taxon>
        <taxon>Spermatophyta</taxon>
        <taxon>Magnoliopsida</taxon>
        <taxon>eudicotyledons</taxon>
        <taxon>Gunneridae</taxon>
        <taxon>Pentapetalae</taxon>
        <taxon>rosids</taxon>
        <taxon>fabids</taxon>
        <taxon>Malpighiales</taxon>
        <taxon>Euphorbiaceae</taxon>
        <taxon>Crotonoideae</taxon>
        <taxon>Micrandreae</taxon>
        <taxon>Hevea</taxon>
    </lineage>
</organism>
<evidence type="ECO:0000313" key="7">
    <source>
        <dbReference type="Proteomes" id="UP001174677"/>
    </source>
</evidence>
<feature type="region of interest" description="Disordered" evidence="3">
    <location>
        <begin position="168"/>
        <end position="232"/>
    </location>
</feature>
<feature type="chain" id="PRO_5046778242" description="Formin-like protein" evidence="4">
    <location>
        <begin position="24"/>
        <end position="903"/>
    </location>
</feature>